<evidence type="ECO:0000256" key="11">
    <source>
        <dbReference type="ARBA" id="ARBA00023268"/>
    </source>
</evidence>
<evidence type="ECO:0000256" key="3">
    <source>
        <dbReference type="ARBA" id="ARBA00022750"/>
    </source>
</evidence>
<keyword evidence="3" id="KW-0064">Aspartyl protease</keyword>
<evidence type="ECO:0000259" key="15">
    <source>
        <dbReference type="Pfam" id="PF24626"/>
    </source>
</evidence>
<dbReference type="GO" id="GO:0006508">
    <property type="term" value="P:proteolysis"/>
    <property type="evidence" value="ECO:0007669"/>
    <property type="project" value="UniProtKB-KW"/>
</dbReference>
<dbReference type="AlphaFoldDB" id="A0AAV7F089"/>
<dbReference type="CDD" id="cd09274">
    <property type="entry name" value="RNase_HI_RT_Ty3"/>
    <property type="match status" value="1"/>
</dbReference>
<evidence type="ECO:0000256" key="8">
    <source>
        <dbReference type="ARBA" id="ARBA00022932"/>
    </source>
</evidence>
<keyword evidence="17" id="KW-1185">Reference proteome</keyword>
<keyword evidence="11" id="KW-0511">Multifunctional enzyme</keyword>
<evidence type="ECO:0000256" key="9">
    <source>
        <dbReference type="ARBA" id="ARBA00023125"/>
    </source>
</evidence>
<dbReference type="PANTHER" id="PTHR37984">
    <property type="entry name" value="PROTEIN CBG26694"/>
    <property type="match status" value="1"/>
</dbReference>
<keyword evidence="1" id="KW-0645">Protease</keyword>
<dbReference type="InterPro" id="IPR041588">
    <property type="entry name" value="Integrase_H2C2"/>
</dbReference>
<dbReference type="GO" id="GO:0006310">
    <property type="term" value="P:DNA recombination"/>
    <property type="evidence" value="ECO:0007669"/>
    <property type="project" value="UniProtKB-KW"/>
</dbReference>
<keyword evidence="5" id="KW-0460">Magnesium</keyword>
<dbReference type="InterPro" id="IPR041577">
    <property type="entry name" value="RT_RNaseH_2"/>
</dbReference>
<dbReference type="FunFam" id="3.30.70.270:FF:000020">
    <property type="entry name" value="Transposon Tf2-6 polyprotein-like Protein"/>
    <property type="match status" value="1"/>
</dbReference>
<keyword evidence="2" id="KW-0479">Metal-binding</keyword>
<dbReference type="SUPFAM" id="SSF56672">
    <property type="entry name" value="DNA/RNA polymerases"/>
    <property type="match status" value="1"/>
</dbReference>
<keyword evidence="8" id="KW-0808">Transferase</keyword>
<dbReference type="GO" id="GO:0015074">
    <property type="term" value="P:DNA integration"/>
    <property type="evidence" value="ECO:0007669"/>
    <property type="project" value="UniProtKB-KW"/>
</dbReference>
<evidence type="ECO:0000256" key="2">
    <source>
        <dbReference type="ARBA" id="ARBA00022723"/>
    </source>
</evidence>
<dbReference type="InterPro" id="IPR043128">
    <property type="entry name" value="Rev_trsase/Diguanyl_cyclase"/>
</dbReference>
<proteinExistence type="predicted"/>
<evidence type="ECO:0000256" key="4">
    <source>
        <dbReference type="ARBA" id="ARBA00022801"/>
    </source>
</evidence>
<gene>
    <name evidence="16" type="ORF">H6P81_006086</name>
</gene>
<evidence type="ECO:0000313" key="16">
    <source>
        <dbReference type="EMBL" id="KAG9453182.1"/>
    </source>
</evidence>
<evidence type="ECO:0000256" key="12">
    <source>
        <dbReference type="SAM" id="Coils"/>
    </source>
</evidence>
<dbReference type="PANTHER" id="PTHR37984:SF5">
    <property type="entry name" value="PROTEIN NYNRIN-LIKE"/>
    <property type="match status" value="1"/>
</dbReference>
<dbReference type="Pfam" id="PF24626">
    <property type="entry name" value="SH3_Tf2-1"/>
    <property type="match status" value="1"/>
</dbReference>
<keyword evidence="8" id="KW-0548">Nucleotidyltransferase</keyword>
<evidence type="ECO:0000313" key="17">
    <source>
        <dbReference type="Proteomes" id="UP000825729"/>
    </source>
</evidence>
<accession>A0AAV7F089</accession>
<keyword evidence="6" id="KW-0229">DNA integration</keyword>
<dbReference type="EMBL" id="JAINDJ010000003">
    <property type="protein sequence ID" value="KAG9453182.1"/>
    <property type="molecule type" value="Genomic_DNA"/>
</dbReference>
<dbReference type="GO" id="GO:0003887">
    <property type="term" value="F:DNA-directed DNA polymerase activity"/>
    <property type="evidence" value="ECO:0007669"/>
    <property type="project" value="UniProtKB-KW"/>
</dbReference>
<reference evidence="16 17" key="1">
    <citation type="submission" date="2021-07" db="EMBL/GenBank/DDBJ databases">
        <title>The Aristolochia fimbriata genome: insights into angiosperm evolution, floral development and chemical biosynthesis.</title>
        <authorList>
            <person name="Jiao Y."/>
        </authorList>
    </citation>
    <scope>NUCLEOTIDE SEQUENCE [LARGE SCALE GENOMIC DNA]</scope>
    <source>
        <strain evidence="16">IBCAS-2021</strain>
        <tissue evidence="16">Leaf</tissue>
    </source>
</reference>
<keyword evidence="12" id="KW-0175">Coiled coil</keyword>
<dbReference type="GO" id="GO:0046872">
    <property type="term" value="F:metal ion binding"/>
    <property type="evidence" value="ECO:0007669"/>
    <property type="project" value="UniProtKB-KW"/>
</dbReference>
<evidence type="ECO:0000256" key="6">
    <source>
        <dbReference type="ARBA" id="ARBA00022908"/>
    </source>
</evidence>
<dbReference type="Pfam" id="PF17921">
    <property type="entry name" value="Integrase_H2C2"/>
    <property type="match status" value="1"/>
</dbReference>
<dbReference type="Gene3D" id="3.30.420.10">
    <property type="entry name" value="Ribonuclease H-like superfamily/Ribonuclease H"/>
    <property type="match status" value="1"/>
</dbReference>
<dbReference type="GO" id="GO:0004190">
    <property type="term" value="F:aspartic-type endopeptidase activity"/>
    <property type="evidence" value="ECO:0007669"/>
    <property type="project" value="UniProtKB-KW"/>
</dbReference>
<dbReference type="InterPro" id="IPR043502">
    <property type="entry name" value="DNA/RNA_pol_sf"/>
</dbReference>
<sequence>MVHWPRPSTIKDLRGFLGLTGYYRRFVKDYGKIAAPLTLLKKDSFQWTPVAQHDFDLLKQAVTSVPVLALPDFSKTFVIEANASGSGLGAVLMQDSRPITYISQALSERGRAKSVYERELMAIVLAVQKWRHYLLGRKFIIKTNQRSLKFLMDQHTLDVEQQKWVFKLLGFDFEIHYKPGAKNRVADTLSRQPSASSRAQILGLETVDDEVSRDPRLSQIIHNLLKGTAAQEGYSLRKGSLLYKARLVLAKGSSLIPQFLQEFHSSPYGGHSGYFRTYKRISSLLYWEGQKKEIQSFVAQCAICQQNKYEAMRPAGLLQPLPIPTQVWEDISIDFIGGLPRAHHVDTILVVVDWLTKFSHFIPLSHPYTAKTVAEVFTKEVIRLHGFPTSIVSDRDSLHESLLDRTLVFIRDPPLLLKWTDEPFLVEEDNIQIRERNNILDELKANLLKANLLKAQNQMKKYADTKRRDIHFSIGDRVYLRLQPYRFKTLAKRPNEKLSPRFYGPFEILDRIGEVAYKLNLPPDAKLHPIFHISQLKKAISPPSVSQPLPHCLTEDLEIRLTPHMINDVRSLADGTIEVPMSEPLLPLFSNEEDNESAEEMTTHPESTEFRFSSLAHWRENGIQKQSLKLEGDIKFNALTLYHPPLTVACVHDSPVDGSNWGHSISEEEMGPLHEITPTS</sequence>
<evidence type="ECO:0000256" key="7">
    <source>
        <dbReference type="ARBA" id="ARBA00022918"/>
    </source>
</evidence>
<comment type="caution">
    <text evidence="16">The sequence shown here is derived from an EMBL/GenBank/DDBJ whole genome shotgun (WGS) entry which is preliminary data.</text>
</comment>
<dbReference type="InterPro" id="IPR012337">
    <property type="entry name" value="RNaseH-like_sf"/>
</dbReference>
<feature type="domain" description="Integrase zinc-binding" evidence="14">
    <location>
        <begin position="253"/>
        <end position="309"/>
    </location>
</feature>
<dbReference type="Proteomes" id="UP000825729">
    <property type="component" value="Unassembled WGS sequence"/>
</dbReference>
<dbReference type="InterPro" id="IPR036397">
    <property type="entry name" value="RNaseH_sf"/>
</dbReference>
<evidence type="ECO:0000256" key="10">
    <source>
        <dbReference type="ARBA" id="ARBA00023172"/>
    </source>
</evidence>
<dbReference type="SUPFAM" id="SSF53098">
    <property type="entry name" value="Ribonuclease H-like"/>
    <property type="match status" value="1"/>
</dbReference>
<feature type="coiled-coil region" evidence="12">
    <location>
        <begin position="426"/>
        <end position="465"/>
    </location>
</feature>
<dbReference type="Gene3D" id="1.10.340.70">
    <property type="match status" value="1"/>
</dbReference>
<keyword evidence="4" id="KW-0378">Hydrolase</keyword>
<dbReference type="Gene3D" id="3.30.70.270">
    <property type="match status" value="1"/>
</dbReference>
<keyword evidence="8" id="KW-0239">DNA-directed DNA polymerase</keyword>
<dbReference type="GO" id="GO:0003677">
    <property type="term" value="F:DNA binding"/>
    <property type="evidence" value="ECO:0007669"/>
    <property type="project" value="UniProtKB-KW"/>
</dbReference>
<protein>
    <submittedName>
        <fullName evidence="16">Uncharacterized protein</fullName>
    </submittedName>
</protein>
<evidence type="ECO:0000259" key="14">
    <source>
        <dbReference type="Pfam" id="PF17921"/>
    </source>
</evidence>
<feature type="domain" description="Reverse transcriptase/retrotransposon-derived protein RNase H-like" evidence="13">
    <location>
        <begin position="47"/>
        <end position="141"/>
    </location>
</feature>
<dbReference type="Gene3D" id="3.10.20.370">
    <property type="match status" value="1"/>
</dbReference>
<keyword evidence="7" id="KW-0695">RNA-directed DNA polymerase</keyword>
<dbReference type="InterPro" id="IPR050951">
    <property type="entry name" value="Retrovirus_Pol_polyprotein"/>
</dbReference>
<dbReference type="GO" id="GO:0003964">
    <property type="term" value="F:RNA-directed DNA polymerase activity"/>
    <property type="evidence" value="ECO:0007669"/>
    <property type="project" value="UniProtKB-KW"/>
</dbReference>
<feature type="domain" description="Tf2-1-like SH3-like" evidence="15">
    <location>
        <begin position="475"/>
        <end position="539"/>
    </location>
</feature>
<evidence type="ECO:0000259" key="13">
    <source>
        <dbReference type="Pfam" id="PF17919"/>
    </source>
</evidence>
<evidence type="ECO:0000256" key="5">
    <source>
        <dbReference type="ARBA" id="ARBA00022842"/>
    </source>
</evidence>
<keyword evidence="10" id="KW-0233">DNA recombination</keyword>
<keyword evidence="9" id="KW-0238">DNA-binding</keyword>
<name>A0AAV7F089_ARIFI</name>
<dbReference type="InterPro" id="IPR056924">
    <property type="entry name" value="SH3_Tf2-1"/>
</dbReference>
<organism evidence="16 17">
    <name type="scientific">Aristolochia fimbriata</name>
    <name type="common">White veined hardy Dutchman's pipe vine</name>
    <dbReference type="NCBI Taxonomy" id="158543"/>
    <lineage>
        <taxon>Eukaryota</taxon>
        <taxon>Viridiplantae</taxon>
        <taxon>Streptophyta</taxon>
        <taxon>Embryophyta</taxon>
        <taxon>Tracheophyta</taxon>
        <taxon>Spermatophyta</taxon>
        <taxon>Magnoliopsida</taxon>
        <taxon>Magnoliidae</taxon>
        <taxon>Piperales</taxon>
        <taxon>Aristolochiaceae</taxon>
        <taxon>Aristolochia</taxon>
    </lineage>
</organism>
<evidence type="ECO:0000256" key="1">
    <source>
        <dbReference type="ARBA" id="ARBA00022670"/>
    </source>
</evidence>
<dbReference type="Pfam" id="PF17919">
    <property type="entry name" value="RT_RNaseH_2"/>
    <property type="match status" value="1"/>
</dbReference>